<evidence type="ECO:0000313" key="5">
    <source>
        <dbReference type="Proteomes" id="UP001595536"/>
    </source>
</evidence>
<dbReference type="RefSeq" id="WP_376829606.1">
    <property type="nucleotide sequence ID" value="NZ_JBHLWR010000006.1"/>
</dbReference>
<gene>
    <name evidence="4" type="ORF">ACFOEX_04420</name>
</gene>
<dbReference type="Gene3D" id="3.40.50.2300">
    <property type="match status" value="1"/>
</dbReference>
<feature type="domain" description="Response regulatory" evidence="3">
    <location>
        <begin position="9"/>
        <end position="124"/>
    </location>
</feature>
<dbReference type="Proteomes" id="UP001595536">
    <property type="component" value="Unassembled WGS sequence"/>
</dbReference>
<dbReference type="PANTHER" id="PTHR44591">
    <property type="entry name" value="STRESS RESPONSE REGULATOR PROTEIN 1"/>
    <property type="match status" value="1"/>
</dbReference>
<keyword evidence="1 2" id="KW-0597">Phosphoprotein</keyword>
<dbReference type="SMART" id="SM00448">
    <property type="entry name" value="REC"/>
    <property type="match status" value="1"/>
</dbReference>
<comment type="caution">
    <text evidence="4">The sequence shown here is derived from an EMBL/GenBank/DDBJ whole genome shotgun (WGS) entry which is preliminary data.</text>
</comment>
<dbReference type="InterPro" id="IPR001789">
    <property type="entry name" value="Sig_transdc_resp-reg_receiver"/>
</dbReference>
<dbReference type="PROSITE" id="PS50110">
    <property type="entry name" value="RESPONSE_REGULATORY"/>
    <property type="match status" value="1"/>
</dbReference>
<reference evidence="5" key="1">
    <citation type="journal article" date="2019" name="Int. J. Syst. Evol. Microbiol.">
        <title>The Global Catalogue of Microorganisms (GCM) 10K type strain sequencing project: providing services to taxonomists for standard genome sequencing and annotation.</title>
        <authorList>
            <consortium name="The Broad Institute Genomics Platform"/>
            <consortium name="The Broad Institute Genome Sequencing Center for Infectious Disease"/>
            <person name="Wu L."/>
            <person name="Ma J."/>
        </authorList>
    </citation>
    <scope>NUCLEOTIDE SEQUENCE [LARGE SCALE GENOMIC DNA]</scope>
    <source>
        <strain evidence="5">CCM 7941</strain>
    </source>
</reference>
<dbReference type="SUPFAM" id="SSF52172">
    <property type="entry name" value="CheY-like"/>
    <property type="match status" value="1"/>
</dbReference>
<dbReference type="InterPro" id="IPR050595">
    <property type="entry name" value="Bact_response_regulator"/>
</dbReference>
<accession>A0ABV7LCN4</accession>
<dbReference type="InterPro" id="IPR011006">
    <property type="entry name" value="CheY-like_superfamily"/>
</dbReference>
<proteinExistence type="predicted"/>
<dbReference type="Pfam" id="PF00072">
    <property type="entry name" value="Response_reg"/>
    <property type="match status" value="1"/>
</dbReference>
<dbReference type="EMBL" id="JBHRUV010000018">
    <property type="protein sequence ID" value="MFC3265611.1"/>
    <property type="molecule type" value="Genomic_DNA"/>
</dbReference>
<feature type="modified residue" description="4-aspartylphosphate" evidence="2">
    <location>
        <position position="59"/>
    </location>
</feature>
<name>A0ABV7LCN4_9HYPH</name>
<evidence type="ECO:0000256" key="1">
    <source>
        <dbReference type="ARBA" id="ARBA00022553"/>
    </source>
</evidence>
<organism evidence="4 5">
    <name type="scientific">Camelimonas abortus</name>
    <dbReference type="NCBI Taxonomy" id="1017184"/>
    <lineage>
        <taxon>Bacteria</taxon>
        <taxon>Pseudomonadati</taxon>
        <taxon>Pseudomonadota</taxon>
        <taxon>Alphaproteobacteria</taxon>
        <taxon>Hyphomicrobiales</taxon>
        <taxon>Chelatococcaceae</taxon>
        <taxon>Camelimonas</taxon>
    </lineage>
</organism>
<sequence>MTCAARPPVVLLVEDEMFVRMTTCDMLEDAGFTVLEAGDCAAALALLRQAGRVDLLVSDVGLPDMDGVTLYAACRELCPDLPAIFITGYGQDQMVQEMREAPHARVLGKPFQQRDLSAAISELLPAAV</sequence>
<dbReference type="PANTHER" id="PTHR44591:SF21">
    <property type="entry name" value="TWO-COMPONENT RESPONSE REGULATOR"/>
    <property type="match status" value="1"/>
</dbReference>
<protein>
    <submittedName>
        <fullName evidence="4">Response regulator</fullName>
    </submittedName>
</protein>
<evidence type="ECO:0000259" key="3">
    <source>
        <dbReference type="PROSITE" id="PS50110"/>
    </source>
</evidence>
<evidence type="ECO:0000313" key="4">
    <source>
        <dbReference type="EMBL" id="MFC3265611.1"/>
    </source>
</evidence>
<keyword evidence="5" id="KW-1185">Reference proteome</keyword>
<evidence type="ECO:0000256" key="2">
    <source>
        <dbReference type="PROSITE-ProRule" id="PRU00169"/>
    </source>
</evidence>